<dbReference type="InterPro" id="IPR023267">
    <property type="entry name" value="RCMT"/>
</dbReference>
<dbReference type="Proteomes" id="UP000182589">
    <property type="component" value="Unassembled WGS sequence"/>
</dbReference>
<dbReference type="Pfam" id="PF01189">
    <property type="entry name" value="Methyltr_RsmB-F"/>
    <property type="match status" value="1"/>
</dbReference>
<evidence type="ECO:0000256" key="3">
    <source>
        <dbReference type="ARBA" id="ARBA00022603"/>
    </source>
</evidence>
<dbReference type="InterPro" id="IPR001678">
    <property type="entry name" value="MeTrfase_RsmB-F_NOP2_dom"/>
</dbReference>
<feature type="active site" description="Nucleophile" evidence="7">
    <location>
        <position position="240"/>
    </location>
</feature>
<dbReference type="RefSeq" id="WP_074691120.1">
    <property type="nucleotide sequence ID" value="NZ_FNOJ01000001.1"/>
</dbReference>
<dbReference type="PRINTS" id="PR02008">
    <property type="entry name" value="RCMTFAMILY"/>
</dbReference>
<dbReference type="GO" id="GO:0003723">
    <property type="term" value="F:RNA binding"/>
    <property type="evidence" value="ECO:0007669"/>
    <property type="project" value="UniProtKB-UniRule"/>
</dbReference>
<dbReference type="EMBL" id="FNOJ01000001">
    <property type="protein sequence ID" value="SDW00426.1"/>
    <property type="molecule type" value="Genomic_DNA"/>
</dbReference>
<dbReference type="PANTHER" id="PTHR22807">
    <property type="entry name" value="NOP2 YEAST -RELATED NOL1/NOP2/FMU SUN DOMAIN-CONTAINING"/>
    <property type="match status" value="1"/>
</dbReference>
<feature type="binding site" evidence="7">
    <location>
        <position position="187"/>
    </location>
    <ligand>
        <name>S-adenosyl-L-methionine</name>
        <dbReference type="ChEBI" id="CHEBI:59789"/>
    </ligand>
</feature>
<dbReference type="CDD" id="cd02440">
    <property type="entry name" value="AdoMet_MTases"/>
    <property type="match status" value="1"/>
</dbReference>
<evidence type="ECO:0000256" key="7">
    <source>
        <dbReference type="PROSITE-ProRule" id="PRU01023"/>
    </source>
</evidence>
<evidence type="ECO:0000256" key="1">
    <source>
        <dbReference type="ARBA" id="ARBA00007494"/>
    </source>
</evidence>
<gene>
    <name evidence="9" type="ORF">SAMN04489725_1015</name>
</gene>
<dbReference type="AlphaFoldDB" id="A0A1H2PZV9"/>
<keyword evidence="6 7" id="KW-0694">RNA-binding</keyword>
<evidence type="ECO:0000256" key="5">
    <source>
        <dbReference type="ARBA" id="ARBA00022691"/>
    </source>
</evidence>
<keyword evidence="10" id="KW-1185">Reference proteome</keyword>
<organism evidence="9 10">
    <name type="scientific">Alicyclobacillus hesperidum</name>
    <dbReference type="NCBI Taxonomy" id="89784"/>
    <lineage>
        <taxon>Bacteria</taxon>
        <taxon>Bacillati</taxon>
        <taxon>Bacillota</taxon>
        <taxon>Bacilli</taxon>
        <taxon>Bacillales</taxon>
        <taxon>Alicyclobacillaceae</taxon>
        <taxon>Alicyclobacillus</taxon>
    </lineage>
</organism>
<dbReference type="PANTHER" id="PTHR22807:SF30">
    <property type="entry name" value="28S RRNA (CYTOSINE(4447)-C(5))-METHYLTRANSFERASE-RELATED"/>
    <property type="match status" value="1"/>
</dbReference>
<evidence type="ECO:0000259" key="8">
    <source>
        <dbReference type="PROSITE" id="PS51686"/>
    </source>
</evidence>
<dbReference type="InterPro" id="IPR018314">
    <property type="entry name" value="RsmB/NOL1/NOP2-like_CS"/>
</dbReference>
<dbReference type="SUPFAM" id="SSF53335">
    <property type="entry name" value="S-adenosyl-L-methionine-dependent methyltransferases"/>
    <property type="match status" value="1"/>
</dbReference>
<comment type="similarity">
    <text evidence="1 7">Belongs to the class I-like SAM-binding methyltransferase superfamily. RsmB/NOP family.</text>
</comment>
<dbReference type="STRING" id="89784.SAMN04489725_1015"/>
<dbReference type="Gene3D" id="3.40.50.150">
    <property type="entry name" value="Vaccinia Virus protein VP39"/>
    <property type="match status" value="1"/>
</dbReference>
<dbReference type="PROSITE" id="PS51686">
    <property type="entry name" value="SAM_MT_RSMB_NOP"/>
    <property type="match status" value="1"/>
</dbReference>
<dbReference type="InterPro" id="IPR029063">
    <property type="entry name" value="SAM-dependent_MTases_sf"/>
</dbReference>
<keyword evidence="3 7" id="KW-0489">Methyltransferase</keyword>
<feature type="domain" description="SAM-dependent MTase RsmB/NOP-type" evidence="8">
    <location>
        <begin position="29"/>
        <end position="309"/>
    </location>
</feature>
<dbReference type="InterPro" id="IPR027391">
    <property type="entry name" value="Nol1_Nop2_Fmu_2"/>
</dbReference>
<keyword evidence="4 7" id="KW-0808">Transferase</keyword>
<feature type="binding site" evidence="7">
    <location>
        <position position="171"/>
    </location>
    <ligand>
        <name>S-adenosyl-L-methionine</name>
        <dbReference type="ChEBI" id="CHEBI:59789"/>
    </ligand>
</feature>
<dbReference type="PROSITE" id="PS01153">
    <property type="entry name" value="NOL1_NOP2_SUN"/>
    <property type="match status" value="1"/>
</dbReference>
<feature type="binding site" evidence="7">
    <location>
        <begin position="117"/>
        <end position="123"/>
    </location>
    <ligand>
        <name>S-adenosyl-L-methionine</name>
        <dbReference type="ChEBI" id="CHEBI:59789"/>
    </ligand>
</feature>
<reference evidence="10" key="1">
    <citation type="submission" date="2016-10" db="EMBL/GenBank/DDBJ databases">
        <authorList>
            <person name="Varghese N."/>
        </authorList>
    </citation>
    <scope>NUCLEOTIDE SEQUENCE [LARGE SCALE GENOMIC DNA]</scope>
    <source>
        <strain evidence="10">DSM 12489</strain>
    </source>
</reference>
<evidence type="ECO:0000256" key="6">
    <source>
        <dbReference type="ARBA" id="ARBA00022884"/>
    </source>
</evidence>
<dbReference type="InterPro" id="IPR031341">
    <property type="entry name" value="Methyltr_RsmF_N"/>
</dbReference>
<name>A0A1H2PZV9_9BACL</name>
<dbReference type="InterPro" id="IPR049560">
    <property type="entry name" value="MeTrfase_RsmB-F_NOP2_cat"/>
</dbReference>
<evidence type="ECO:0000313" key="10">
    <source>
        <dbReference type="Proteomes" id="UP000182589"/>
    </source>
</evidence>
<proteinExistence type="inferred from homology"/>
<keyword evidence="5 7" id="KW-0949">S-adenosyl-L-methionine</keyword>
<dbReference type="Gene3D" id="3.30.70.1170">
    <property type="entry name" value="Sun protein, domain 3"/>
    <property type="match status" value="1"/>
</dbReference>
<keyword evidence="2" id="KW-0963">Cytoplasm</keyword>
<feature type="binding site" evidence="7">
    <location>
        <position position="143"/>
    </location>
    <ligand>
        <name>S-adenosyl-L-methionine</name>
        <dbReference type="ChEBI" id="CHEBI:59789"/>
    </ligand>
</feature>
<sequence>MAKSDKRIVLPAAFCELMQQWMGAEAGLLFHALASPPTRGLRITKSKATPGYVPNVLLPHLNAAIPWAPDGYYIHLNAPLGKTVLHEAGAYYLQEPSAMAIAIAVAPQTGERILDLCAAPGGKTTYVASLLSRAGGGQLIANEIHPTRVRALAENVERVGANAAIVNETPDRLAETWSASFDAVLVDAPCSGEGMFRKDPEAVREWQAASPERCQIRQRDILKSAVQLLKPGGRLIYSTCTFNPMENEQIVAWLLDSFPLAIEPLPEWPGWSCGRPEWGSDRPELVGTRRLWPHLAHGEGHFVARLRLAEDASPRTTRVRGTRSAKGPRDWSTWLHSMVTDPPPSFVQPRLHKDIVFSDELAGLPTDGLRILRPGCPVATWKNGQFAPHHALSRALPAHAFLSSTELDEERAMTYLRGEALDNPSNLRGFVHLTYAGYGLGFAKGAPSRLNNLYPKGLRSAYLEPLERPD</sequence>
<dbReference type="Gene3D" id="2.30.130.60">
    <property type="match status" value="1"/>
</dbReference>
<evidence type="ECO:0000256" key="4">
    <source>
        <dbReference type="ARBA" id="ARBA00022679"/>
    </source>
</evidence>
<dbReference type="GO" id="GO:0001510">
    <property type="term" value="P:RNA methylation"/>
    <property type="evidence" value="ECO:0007669"/>
    <property type="project" value="InterPro"/>
</dbReference>
<protein>
    <submittedName>
        <fullName evidence="9">NOL1/NOP2/sun family putative RNA methylase</fullName>
    </submittedName>
</protein>
<accession>A0A1H2PZV9</accession>
<dbReference type="GO" id="GO:0008173">
    <property type="term" value="F:RNA methyltransferase activity"/>
    <property type="evidence" value="ECO:0007669"/>
    <property type="project" value="InterPro"/>
</dbReference>
<dbReference type="Pfam" id="PF13636">
    <property type="entry name" value="Methyltranf_PUA"/>
    <property type="match status" value="1"/>
</dbReference>
<evidence type="ECO:0000313" key="9">
    <source>
        <dbReference type="EMBL" id="SDW00426.1"/>
    </source>
</evidence>
<dbReference type="Pfam" id="PF17125">
    <property type="entry name" value="Methyltr_RsmF_N"/>
    <property type="match status" value="1"/>
</dbReference>
<evidence type="ECO:0000256" key="2">
    <source>
        <dbReference type="ARBA" id="ARBA00022490"/>
    </source>
</evidence>